<feature type="compositionally biased region" description="Polar residues" evidence="1">
    <location>
        <begin position="77"/>
        <end position="87"/>
    </location>
</feature>
<sequence length="257" mass="27622">MAKKKNTNRRPSTPEAKKQATVLTIVAIIAALVMILAANPWKTTSGTTRQASSQSQSAETQRDGKDGSGKTKKTAKPSGTLTEQARTMFTGDVESIANEARDLLNAPEDSNVDSLSNLLYRHGRTDLAEATELYDAIGQQQDVETIRTLAREWWPKAMQAAVDARRDDLSSNLDGAARAADRLDDSSLASTQDCSDLRGAYVTAKQLVDGSSTDYDALTRAQQNLTAAMSGCATNLSQSDMEKVFGEPQGSTQGKDE</sequence>
<reference evidence="3 4" key="1">
    <citation type="submission" date="2018-08" db="EMBL/GenBank/DDBJ databases">
        <title>A genome reference for cultivated species of the human gut microbiota.</title>
        <authorList>
            <person name="Zou Y."/>
            <person name="Xue W."/>
            <person name="Luo G."/>
        </authorList>
    </citation>
    <scope>NUCLEOTIDE SEQUENCE [LARGE SCALE GENOMIC DNA]</scope>
    <source>
        <strain evidence="3 4">OF05-12</strain>
    </source>
</reference>
<keyword evidence="2" id="KW-0472">Membrane</keyword>
<feature type="transmembrane region" description="Helical" evidence="2">
    <location>
        <begin position="20"/>
        <end position="41"/>
    </location>
</feature>
<proteinExistence type="predicted"/>
<protein>
    <submittedName>
        <fullName evidence="3">Uncharacterized protein</fullName>
    </submittedName>
</protein>
<keyword evidence="2" id="KW-0812">Transmembrane</keyword>
<comment type="caution">
    <text evidence="3">The sequence shown here is derived from an EMBL/GenBank/DDBJ whole genome shotgun (WGS) entry which is preliminary data.</text>
</comment>
<gene>
    <name evidence="3" type="ORF">DXA79_04820</name>
</gene>
<dbReference type="RefSeq" id="WP_117611988.1">
    <property type="nucleotide sequence ID" value="NZ_JAQEVG010000002.1"/>
</dbReference>
<dbReference type="Proteomes" id="UP000261031">
    <property type="component" value="Unassembled WGS sequence"/>
</dbReference>
<feature type="compositionally biased region" description="Low complexity" evidence="1">
    <location>
        <begin position="44"/>
        <end position="59"/>
    </location>
</feature>
<dbReference type="EMBL" id="QSWD01000002">
    <property type="protein sequence ID" value="RGP03785.1"/>
    <property type="molecule type" value="Genomic_DNA"/>
</dbReference>
<name>A0A3E5HPX5_BIFPS</name>
<evidence type="ECO:0000313" key="3">
    <source>
        <dbReference type="EMBL" id="RGP03785.1"/>
    </source>
</evidence>
<evidence type="ECO:0000256" key="1">
    <source>
        <dbReference type="SAM" id="MobiDB-lite"/>
    </source>
</evidence>
<evidence type="ECO:0000256" key="2">
    <source>
        <dbReference type="SAM" id="Phobius"/>
    </source>
</evidence>
<feature type="compositionally biased region" description="Basic and acidic residues" evidence="1">
    <location>
        <begin position="60"/>
        <end position="69"/>
    </location>
</feature>
<accession>A0A3E5HPX5</accession>
<feature type="region of interest" description="Disordered" evidence="1">
    <location>
        <begin position="237"/>
        <end position="257"/>
    </location>
</feature>
<feature type="region of interest" description="Disordered" evidence="1">
    <location>
        <begin position="44"/>
        <end position="87"/>
    </location>
</feature>
<evidence type="ECO:0000313" key="4">
    <source>
        <dbReference type="Proteomes" id="UP000261031"/>
    </source>
</evidence>
<keyword evidence="2" id="KW-1133">Transmembrane helix</keyword>
<dbReference type="AlphaFoldDB" id="A0A3E5HPX5"/>
<organism evidence="3 4">
    <name type="scientific">Bifidobacterium pseudocatenulatum</name>
    <dbReference type="NCBI Taxonomy" id="28026"/>
    <lineage>
        <taxon>Bacteria</taxon>
        <taxon>Bacillati</taxon>
        <taxon>Actinomycetota</taxon>
        <taxon>Actinomycetes</taxon>
        <taxon>Bifidobacteriales</taxon>
        <taxon>Bifidobacteriaceae</taxon>
        <taxon>Bifidobacterium</taxon>
    </lineage>
</organism>